<dbReference type="SUPFAM" id="SSF55729">
    <property type="entry name" value="Acyl-CoA N-acyltransferases (Nat)"/>
    <property type="match status" value="1"/>
</dbReference>
<dbReference type="Gene3D" id="3.40.630.30">
    <property type="match status" value="1"/>
</dbReference>
<organism evidence="2 3">
    <name type="scientific">Nocardioides fonticola</name>
    <dbReference type="NCBI Taxonomy" id="450363"/>
    <lineage>
        <taxon>Bacteria</taxon>
        <taxon>Bacillati</taxon>
        <taxon>Actinomycetota</taxon>
        <taxon>Actinomycetes</taxon>
        <taxon>Propionibacteriales</taxon>
        <taxon>Nocardioidaceae</taxon>
        <taxon>Nocardioides</taxon>
    </lineage>
</organism>
<evidence type="ECO:0000313" key="2">
    <source>
        <dbReference type="EMBL" id="GAA4109206.1"/>
    </source>
</evidence>
<dbReference type="Proteomes" id="UP001501495">
    <property type="component" value="Unassembled WGS sequence"/>
</dbReference>
<evidence type="ECO:0000259" key="1">
    <source>
        <dbReference type="PROSITE" id="PS51186"/>
    </source>
</evidence>
<dbReference type="Pfam" id="PF00583">
    <property type="entry name" value="Acetyltransf_1"/>
    <property type="match status" value="1"/>
</dbReference>
<dbReference type="InterPro" id="IPR016181">
    <property type="entry name" value="Acyl_CoA_acyltransferase"/>
</dbReference>
<evidence type="ECO:0000313" key="3">
    <source>
        <dbReference type="Proteomes" id="UP001501495"/>
    </source>
</evidence>
<protein>
    <recommendedName>
        <fullName evidence="1">N-acetyltransferase domain-containing protein</fullName>
    </recommendedName>
</protein>
<name>A0ABP7XAA5_9ACTN</name>
<accession>A0ABP7XAA5</accession>
<reference evidence="3" key="1">
    <citation type="journal article" date="2019" name="Int. J. Syst. Evol. Microbiol.">
        <title>The Global Catalogue of Microorganisms (GCM) 10K type strain sequencing project: providing services to taxonomists for standard genome sequencing and annotation.</title>
        <authorList>
            <consortium name="The Broad Institute Genomics Platform"/>
            <consortium name="The Broad Institute Genome Sequencing Center for Infectious Disease"/>
            <person name="Wu L."/>
            <person name="Ma J."/>
        </authorList>
    </citation>
    <scope>NUCLEOTIDE SEQUENCE [LARGE SCALE GENOMIC DNA]</scope>
    <source>
        <strain evidence="3">JCM 16703</strain>
    </source>
</reference>
<proteinExistence type="predicted"/>
<dbReference type="CDD" id="cd04301">
    <property type="entry name" value="NAT_SF"/>
    <property type="match status" value="1"/>
</dbReference>
<gene>
    <name evidence="2" type="ORF">GCM10022215_03370</name>
</gene>
<dbReference type="EMBL" id="BAAAZH010000002">
    <property type="protein sequence ID" value="GAA4109206.1"/>
    <property type="molecule type" value="Genomic_DNA"/>
</dbReference>
<feature type="domain" description="N-acetyltransferase" evidence="1">
    <location>
        <begin position="130"/>
        <end position="267"/>
    </location>
</feature>
<comment type="caution">
    <text evidence="2">The sequence shown here is derived from an EMBL/GenBank/DDBJ whole genome shotgun (WGS) entry which is preliminary data.</text>
</comment>
<sequence>MRLPTLIGMTAPDPERVHAASAAWIYVPSDAVEVSTPEYRLVRYPSWMEAGVELVWLGPLRRTVRLVVEEVVEIATGWDVDHLTWWVRGGHPGEFEREVLRRGATLKEEVQVLAAPIATALDLLDPPDDVVVTEVAGLADLRAATDVGAAAFGTAPLDDDQLTDALRAMTEMPEAPWFLATRGGAPVGMAGATLAGDVVRLWGGGVAPEARGHGVYRAMLAERLRWARERGADLALVKGRVATSAPILRRAGFTAYGTERGLRMPLR</sequence>
<keyword evidence="3" id="KW-1185">Reference proteome</keyword>
<dbReference type="InterPro" id="IPR000182">
    <property type="entry name" value="GNAT_dom"/>
</dbReference>
<dbReference type="PROSITE" id="PS51186">
    <property type="entry name" value="GNAT"/>
    <property type="match status" value="1"/>
</dbReference>